<accession>A0A919JD26</accession>
<reference evidence="7" key="1">
    <citation type="submission" date="2021-01" db="EMBL/GenBank/DDBJ databases">
        <title>Whole genome shotgun sequence of Actinoplanes nipponensis NBRC 14063.</title>
        <authorList>
            <person name="Komaki H."/>
            <person name="Tamura T."/>
        </authorList>
    </citation>
    <scope>NUCLEOTIDE SEQUENCE</scope>
    <source>
        <strain evidence="7">NBRC 14063</strain>
    </source>
</reference>
<evidence type="ECO:0000256" key="6">
    <source>
        <dbReference type="SAM" id="Phobius"/>
    </source>
</evidence>
<evidence type="ECO:0000256" key="4">
    <source>
        <dbReference type="ARBA" id="ARBA00022989"/>
    </source>
</evidence>
<feature type="transmembrane region" description="Helical" evidence="6">
    <location>
        <begin position="21"/>
        <end position="41"/>
    </location>
</feature>
<evidence type="ECO:0000313" key="7">
    <source>
        <dbReference type="EMBL" id="GIE46951.1"/>
    </source>
</evidence>
<dbReference type="Pfam" id="PF01943">
    <property type="entry name" value="Polysacc_synt"/>
    <property type="match status" value="1"/>
</dbReference>
<dbReference type="RefSeq" id="WP_203763930.1">
    <property type="nucleotide sequence ID" value="NZ_BAAAYJ010000088.1"/>
</dbReference>
<feature type="transmembrane region" description="Helical" evidence="6">
    <location>
        <begin position="185"/>
        <end position="204"/>
    </location>
</feature>
<proteinExistence type="predicted"/>
<evidence type="ECO:0000256" key="5">
    <source>
        <dbReference type="ARBA" id="ARBA00023136"/>
    </source>
</evidence>
<comment type="subcellular location">
    <subcellularLocation>
        <location evidence="1">Cell membrane</location>
        <topology evidence="1">Multi-pass membrane protein</topology>
    </subcellularLocation>
</comment>
<feature type="transmembrane region" description="Helical" evidence="6">
    <location>
        <begin position="338"/>
        <end position="356"/>
    </location>
</feature>
<organism evidence="7 8">
    <name type="scientific">Actinoplanes nipponensis</name>
    <dbReference type="NCBI Taxonomy" id="135950"/>
    <lineage>
        <taxon>Bacteria</taxon>
        <taxon>Bacillati</taxon>
        <taxon>Actinomycetota</taxon>
        <taxon>Actinomycetes</taxon>
        <taxon>Micromonosporales</taxon>
        <taxon>Micromonosporaceae</taxon>
        <taxon>Actinoplanes</taxon>
    </lineage>
</organism>
<keyword evidence="3 6" id="KW-0812">Transmembrane</keyword>
<keyword evidence="8" id="KW-1185">Reference proteome</keyword>
<evidence type="ECO:0000256" key="3">
    <source>
        <dbReference type="ARBA" id="ARBA00022692"/>
    </source>
</evidence>
<feature type="transmembrane region" description="Helical" evidence="6">
    <location>
        <begin position="389"/>
        <end position="411"/>
    </location>
</feature>
<evidence type="ECO:0008006" key="9">
    <source>
        <dbReference type="Google" id="ProtNLM"/>
    </source>
</evidence>
<comment type="caution">
    <text evidence="7">The sequence shown here is derived from an EMBL/GenBank/DDBJ whole genome shotgun (WGS) entry which is preliminary data.</text>
</comment>
<name>A0A919JD26_9ACTN</name>
<dbReference type="InterPro" id="IPR002797">
    <property type="entry name" value="Polysacc_synth"/>
</dbReference>
<dbReference type="PANTHER" id="PTHR30250">
    <property type="entry name" value="PST FAMILY PREDICTED COLANIC ACID TRANSPORTER"/>
    <property type="match status" value="1"/>
</dbReference>
<protein>
    <recommendedName>
        <fullName evidence="9">Membrane protein involved in the export of O-antigen and teichoic acid</fullName>
    </recommendedName>
</protein>
<gene>
    <name evidence="7" type="ORF">Ani05nite_04850</name>
</gene>
<dbReference type="GO" id="GO:0005886">
    <property type="term" value="C:plasma membrane"/>
    <property type="evidence" value="ECO:0007669"/>
    <property type="project" value="UniProtKB-SubCell"/>
</dbReference>
<dbReference type="PANTHER" id="PTHR30250:SF11">
    <property type="entry name" value="O-ANTIGEN TRANSPORTER-RELATED"/>
    <property type="match status" value="1"/>
</dbReference>
<keyword evidence="2" id="KW-1003">Cell membrane</keyword>
<dbReference type="Proteomes" id="UP000647172">
    <property type="component" value="Unassembled WGS sequence"/>
</dbReference>
<sequence>MSRPVEAVRPGARPALGWAAVTTYGAQVAVAVLGLANVLVIARSLGPDGRGDVAFLTAVAWLIAFCFTLSAHEAMANRASTRPEERPQLAGGAVVLALVLGLPGAATAYLAVHYVPFLRLDVDGPAFAAALASIPVLILQMYLSYLVRAAHAVGVANVALVATALGVAANATLAALGLLTSRNAVFVWAVAQLLSALVLGAYLVRRLGSIRLPDRVLVQRLLRFAIRAHGAGLTNSVTYRIDSWILGAVAGPHQLGIYSVAVAWFEGLFLLPQALVMALRPTIARSSDEEAGRLAGRGCALSLAVTAALGVLLYLAAPLLCVGVFGAEFRESVPLLRLLIPGALGIATLKILGNALTARGRPWLESAASGCAFGVAVILYLAAIPHFGAVGAAVASTVAYLIGGGTAAVLFNRTLGRGRRAPAATAPGQVLR</sequence>
<dbReference type="InterPro" id="IPR050833">
    <property type="entry name" value="Poly_Biosynth_Transport"/>
</dbReference>
<feature type="transmembrane region" description="Helical" evidence="6">
    <location>
        <begin position="53"/>
        <end position="71"/>
    </location>
</feature>
<feature type="transmembrane region" description="Helical" evidence="6">
    <location>
        <begin position="155"/>
        <end position="179"/>
    </location>
</feature>
<keyword evidence="4 6" id="KW-1133">Transmembrane helix</keyword>
<dbReference type="AlphaFoldDB" id="A0A919JD26"/>
<feature type="transmembrane region" description="Helical" evidence="6">
    <location>
        <begin position="363"/>
        <end position="383"/>
    </location>
</feature>
<dbReference type="EMBL" id="BOMQ01000008">
    <property type="protein sequence ID" value="GIE46951.1"/>
    <property type="molecule type" value="Genomic_DNA"/>
</dbReference>
<evidence type="ECO:0000313" key="8">
    <source>
        <dbReference type="Proteomes" id="UP000647172"/>
    </source>
</evidence>
<keyword evidence="5 6" id="KW-0472">Membrane</keyword>
<evidence type="ECO:0000256" key="1">
    <source>
        <dbReference type="ARBA" id="ARBA00004651"/>
    </source>
</evidence>
<feature type="transmembrane region" description="Helical" evidence="6">
    <location>
        <begin position="300"/>
        <end position="326"/>
    </location>
</feature>
<evidence type="ECO:0000256" key="2">
    <source>
        <dbReference type="ARBA" id="ARBA00022475"/>
    </source>
</evidence>
<feature type="transmembrane region" description="Helical" evidence="6">
    <location>
        <begin position="124"/>
        <end position="143"/>
    </location>
</feature>
<feature type="transmembrane region" description="Helical" evidence="6">
    <location>
        <begin position="92"/>
        <end position="112"/>
    </location>
</feature>